<evidence type="ECO:0000313" key="2">
    <source>
        <dbReference type="EMBL" id="VAW91685.1"/>
    </source>
</evidence>
<accession>A0A3B0ZE29</accession>
<dbReference type="EMBL" id="UOFT01000013">
    <property type="protein sequence ID" value="VAW91685.1"/>
    <property type="molecule type" value="Genomic_DNA"/>
</dbReference>
<dbReference type="NCBIfam" id="TIGR00153">
    <property type="entry name" value="TIGR00153 family protein"/>
    <property type="match status" value="1"/>
</dbReference>
<dbReference type="InterPro" id="IPR038078">
    <property type="entry name" value="PhoU-like_sf"/>
</dbReference>
<name>A0A3B0ZE29_9ZZZZ</name>
<dbReference type="AlphaFoldDB" id="A0A3B0ZE29"/>
<gene>
    <name evidence="2" type="ORF">MNBD_GAMMA23-2521</name>
</gene>
<dbReference type="Gene3D" id="1.20.58.220">
    <property type="entry name" value="Phosphate transport system protein phou homolog 2, domain 2"/>
    <property type="match status" value="1"/>
</dbReference>
<dbReference type="SUPFAM" id="SSF109755">
    <property type="entry name" value="PhoU-like"/>
    <property type="match status" value="1"/>
</dbReference>
<dbReference type="InterPro" id="IPR018445">
    <property type="entry name" value="Put_Phosphate_transp_reg"/>
</dbReference>
<dbReference type="Pfam" id="PF01865">
    <property type="entry name" value="PhoU_div"/>
    <property type="match status" value="1"/>
</dbReference>
<proteinExistence type="inferred from homology"/>
<dbReference type="InterPro" id="IPR002727">
    <property type="entry name" value="DUF47"/>
</dbReference>
<dbReference type="PANTHER" id="PTHR36536:SF3">
    <property type="entry name" value="UPF0111 PROTEIN HI_1603"/>
    <property type="match status" value="1"/>
</dbReference>
<evidence type="ECO:0000256" key="1">
    <source>
        <dbReference type="ARBA" id="ARBA00008591"/>
    </source>
</evidence>
<comment type="similarity">
    <text evidence="1">Belongs to the UPF0111 family.</text>
</comment>
<sequence length="225" mass="25219">MPPVDIYTLFGNSPVSPLQAHMAKVQACIEALEPFVDAAVAGKWSKAEKAQQKISKIENEADTLKKALRLNLPTGLFMPVSRRDVLEVLTMQDRIANKSKDIAGLMLGRKIEFPEAMHKKLIEFVKRCIDASGQAQIAINELDELVATGFRGNEIKLVASMIKKLNKIENDTDKIQVKVRAMLFKQEKDLPPIDVMFMYKVIDWIGDLADIAQRVGSRLELMLAK</sequence>
<organism evidence="2">
    <name type="scientific">hydrothermal vent metagenome</name>
    <dbReference type="NCBI Taxonomy" id="652676"/>
    <lineage>
        <taxon>unclassified sequences</taxon>
        <taxon>metagenomes</taxon>
        <taxon>ecological metagenomes</taxon>
    </lineage>
</organism>
<dbReference type="PANTHER" id="PTHR36536">
    <property type="entry name" value="UPF0111 PROTEIN HI_1603"/>
    <property type="match status" value="1"/>
</dbReference>
<protein>
    <submittedName>
        <fullName evidence="2">Phosphate transport regulator (Distant homolog of PhoU)</fullName>
    </submittedName>
</protein>
<reference evidence="2" key="1">
    <citation type="submission" date="2018-06" db="EMBL/GenBank/DDBJ databases">
        <authorList>
            <person name="Zhirakovskaya E."/>
        </authorList>
    </citation>
    <scope>NUCLEOTIDE SEQUENCE</scope>
</reference>